<dbReference type="EMBL" id="QKYN01000037">
    <property type="protein sequence ID" value="RAG85857.1"/>
    <property type="molecule type" value="Genomic_DNA"/>
</dbReference>
<dbReference type="Proteomes" id="UP000248889">
    <property type="component" value="Unassembled WGS sequence"/>
</dbReference>
<evidence type="ECO:0000256" key="1">
    <source>
        <dbReference type="SAM" id="MobiDB-lite"/>
    </source>
</evidence>
<accession>A0A2X0IMF9</accession>
<comment type="caution">
    <text evidence="2">The sequence shown here is derived from an EMBL/GenBank/DDBJ whole genome shotgun (WGS) entry which is preliminary data.</text>
</comment>
<organism evidence="2 3">
    <name type="scientific">Streptacidiphilus pinicola</name>
    <dbReference type="NCBI Taxonomy" id="2219663"/>
    <lineage>
        <taxon>Bacteria</taxon>
        <taxon>Bacillati</taxon>
        <taxon>Actinomycetota</taxon>
        <taxon>Actinomycetes</taxon>
        <taxon>Kitasatosporales</taxon>
        <taxon>Streptomycetaceae</taxon>
        <taxon>Streptacidiphilus</taxon>
    </lineage>
</organism>
<dbReference type="AlphaFoldDB" id="A0A2X0IMF9"/>
<evidence type="ECO:0000313" key="3">
    <source>
        <dbReference type="Proteomes" id="UP000248889"/>
    </source>
</evidence>
<keyword evidence="3" id="KW-1185">Reference proteome</keyword>
<gene>
    <name evidence="2" type="ORF">DN069_10180</name>
</gene>
<feature type="region of interest" description="Disordered" evidence="1">
    <location>
        <begin position="56"/>
        <end position="75"/>
    </location>
</feature>
<sequence length="75" mass="8114">MQDARSWCTVQAWCAGAVLVPVDTRTLVTATGLPPRQLLGRELTVSVMSDAQLEEELRPTGWEPALSRAPRPGAV</sequence>
<name>A0A2X0IMF9_9ACTN</name>
<protein>
    <submittedName>
        <fullName evidence="2">Uncharacterized protein</fullName>
    </submittedName>
</protein>
<evidence type="ECO:0000313" key="2">
    <source>
        <dbReference type="EMBL" id="RAG85857.1"/>
    </source>
</evidence>
<reference evidence="2 3" key="1">
    <citation type="submission" date="2018-06" db="EMBL/GenBank/DDBJ databases">
        <title>Streptacidiphilus pinicola sp. nov., isolated from pine grove soil.</title>
        <authorList>
            <person name="Roh S.G."/>
            <person name="Park S."/>
            <person name="Kim M.-K."/>
            <person name="Yun B.-R."/>
            <person name="Park J."/>
            <person name="Kim M.J."/>
            <person name="Kim Y.S."/>
            <person name="Kim S.B."/>
        </authorList>
    </citation>
    <scope>NUCLEOTIDE SEQUENCE [LARGE SCALE GENOMIC DNA]</scope>
    <source>
        <strain evidence="2 3">MMS16-CNU450</strain>
    </source>
</reference>
<proteinExistence type="predicted"/>